<comment type="caution">
    <text evidence="2">The sequence shown here is derived from an EMBL/GenBank/DDBJ whole genome shotgun (WGS) entry which is preliminary data.</text>
</comment>
<dbReference type="EMBL" id="PJQD01000140">
    <property type="protein sequence ID" value="POY70175.1"/>
    <property type="molecule type" value="Genomic_DNA"/>
</dbReference>
<feature type="compositionally biased region" description="Basic and acidic residues" evidence="1">
    <location>
        <begin position="418"/>
        <end position="429"/>
    </location>
</feature>
<feature type="region of interest" description="Disordered" evidence="1">
    <location>
        <begin position="483"/>
        <end position="558"/>
    </location>
</feature>
<feature type="region of interest" description="Disordered" evidence="1">
    <location>
        <begin position="123"/>
        <end position="194"/>
    </location>
</feature>
<feature type="region of interest" description="Disordered" evidence="1">
    <location>
        <begin position="598"/>
        <end position="622"/>
    </location>
</feature>
<dbReference type="Proteomes" id="UP000237144">
    <property type="component" value="Unassembled WGS sequence"/>
</dbReference>
<feature type="region of interest" description="Disordered" evidence="1">
    <location>
        <begin position="347"/>
        <end position="378"/>
    </location>
</feature>
<feature type="region of interest" description="Disordered" evidence="1">
    <location>
        <begin position="21"/>
        <end position="104"/>
    </location>
</feature>
<dbReference type="STRING" id="741276.A0A2S5B089"/>
<feature type="compositionally biased region" description="Low complexity" evidence="1">
    <location>
        <begin position="123"/>
        <end position="132"/>
    </location>
</feature>
<feature type="region of interest" description="Disordered" evidence="1">
    <location>
        <begin position="574"/>
        <end position="593"/>
    </location>
</feature>
<proteinExistence type="predicted"/>
<evidence type="ECO:0000313" key="2">
    <source>
        <dbReference type="EMBL" id="POY70175.1"/>
    </source>
</evidence>
<dbReference type="AlphaFoldDB" id="A0A2S5B089"/>
<dbReference type="OrthoDB" id="2528685at2759"/>
<feature type="compositionally biased region" description="Basic and acidic residues" evidence="1">
    <location>
        <begin position="64"/>
        <end position="81"/>
    </location>
</feature>
<feature type="compositionally biased region" description="Basic and acidic residues" evidence="1">
    <location>
        <begin position="36"/>
        <end position="52"/>
    </location>
</feature>
<feature type="compositionally biased region" description="Polar residues" evidence="1">
    <location>
        <begin position="83"/>
        <end position="93"/>
    </location>
</feature>
<organism evidence="2 3">
    <name type="scientific">Rhodotorula taiwanensis</name>
    <dbReference type="NCBI Taxonomy" id="741276"/>
    <lineage>
        <taxon>Eukaryota</taxon>
        <taxon>Fungi</taxon>
        <taxon>Dikarya</taxon>
        <taxon>Basidiomycota</taxon>
        <taxon>Pucciniomycotina</taxon>
        <taxon>Microbotryomycetes</taxon>
        <taxon>Sporidiobolales</taxon>
        <taxon>Sporidiobolaceae</taxon>
        <taxon>Rhodotorula</taxon>
    </lineage>
</organism>
<feature type="region of interest" description="Disordered" evidence="1">
    <location>
        <begin position="418"/>
        <end position="466"/>
    </location>
</feature>
<feature type="compositionally biased region" description="Polar residues" evidence="1">
    <location>
        <begin position="523"/>
        <end position="536"/>
    </location>
</feature>
<sequence length="652" mass="70096">MGFFSRFRKVDSTTRVAADEQLKREAKQGAKNRRQSRVDLNHWESKYGRDAAVDSAATGVSSSSDERTVVHFEPTAMEKSRSRGSISTFQSYKPESAANAPGRSSIDFLPRIELSYGDPTAYSSPTIASIVPSPSPSPRLSRESTSFDGGRRPPLAVIQSPDAGARSAPPSKRESYLSERQIQIAAPQPRRQSRAISMHSLALPSAGRGLATSPRLQDLMDDPAVVGDGTDDDEVPLAAIRSRSSPLLPQRNSMYTLSPPSPGLGGPAASFSTPSLALPTSRSRASLSIPSVLLPPSPTLEALSTPRSLPRQDTQRSLAAIGKTGTLIDLTAPSSFDPYYERNRRAQAGATAERIAVGERRKTSPAGGFKPASGPTSGVAHIMEFGELEARHKKRISTLQGTANEKVEAEKALALYQEKQRKEAESQRRREARRSVASNLDQLASGSKGARSAESTKQRSRMSVSNLSLLLKRGAPEVKAAAMPNPPVAQEDEDDDDVPLQRLARSPSGTVLPDQIRPRPRRSSTQGLTASQSRKSISGAAGGPPRPSLGTRRHSLGTLLEVSHDQADIQADLLDLHSRGSPSPEVEKVAEWRRRSSVQLSELADSPARSPTPQRAQRRQSGVAFGEAVVLQTAAAAAPTQPKKKAHDWLAY</sequence>
<reference evidence="2 3" key="1">
    <citation type="journal article" date="2018" name="Front. Microbiol.">
        <title>Prospects for Fungal Bioremediation of Acidic Radioactive Waste Sites: Characterization and Genome Sequence of Rhodotorula taiwanensis MD1149.</title>
        <authorList>
            <person name="Tkavc R."/>
            <person name="Matrosova V.Y."/>
            <person name="Grichenko O.E."/>
            <person name="Gostincar C."/>
            <person name="Volpe R.P."/>
            <person name="Klimenkova P."/>
            <person name="Gaidamakova E.K."/>
            <person name="Zhou C.E."/>
            <person name="Stewart B.J."/>
            <person name="Lyman M.G."/>
            <person name="Malfatti S.A."/>
            <person name="Rubinfeld B."/>
            <person name="Courtot M."/>
            <person name="Singh J."/>
            <person name="Dalgard C.L."/>
            <person name="Hamilton T."/>
            <person name="Frey K.G."/>
            <person name="Gunde-Cimerman N."/>
            <person name="Dugan L."/>
            <person name="Daly M.J."/>
        </authorList>
    </citation>
    <scope>NUCLEOTIDE SEQUENCE [LARGE SCALE GENOMIC DNA]</scope>
    <source>
        <strain evidence="2 3">MD1149</strain>
    </source>
</reference>
<accession>A0A2S5B089</accession>
<name>A0A2S5B089_9BASI</name>
<feature type="region of interest" description="Disordered" evidence="1">
    <location>
        <begin position="241"/>
        <end position="276"/>
    </location>
</feature>
<gene>
    <name evidence="2" type="ORF">BMF94_6758</name>
</gene>
<feature type="compositionally biased region" description="Polar residues" evidence="1">
    <location>
        <begin position="436"/>
        <end position="445"/>
    </location>
</feature>
<feature type="compositionally biased region" description="Polar residues" evidence="1">
    <location>
        <begin position="242"/>
        <end position="256"/>
    </location>
</feature>
<evidence type="ECO:0000256" key="1">
    <source>
        <dbReference type="SAM" id="MobiDB-lite"/>
    </source>
</evidence>
<protein>
    <submittedName>
        <fullName evidence="2">Uncharacterized protein</fullName>
    </submittedName>
</protein>
<keyword evidence="3" id="KW-1185">Reference proteome</keyword>
<evidence type="ECO:0000313" key="3">
    <source>
        <dbReference type="Proteomes" id="UP000237144"/>
    </source>
</evidence>